<dbReference type="EMBL" id="CAJVQB010014919">
    <property type="protein sequence ID" value="CAG8771487.1"/>
    <property type="molecule type" value="Genomic_DNA"/>
</dbReference>
<comment type="caution">
    <text evidence="1">The sequence shown here is derived from an EMBL/GenBank/DDBJ whole genome shotgun (WGS) entry which is preliminary data.</text>
</comment>
<evidence type="ECO:0000313" key="1">
    <source>
        <dbReference type="EMBL" id="CAG8771487.1"/>
    </source>
</evidence>
<gene>
    <name evidence="1" type="ORF">GMARGA_LOCUS18567</name>
</gene>
<accession>A0ABN7VHI0</accession>
<dbReference type="Proteomes" id="UP000789901">
    <property type="component" value="Unassembled WGS sequence"/>
</dbReference>
<feature type="non-terminal residue" evidence="1">
    <location>
        <position position="1"/>
    </location>
</feature>
<name>A0ABN7VHI0_GIGMA</name>
<organism evidence="1 2">
    <name type="scientific">Gigaspora margarita</name>
    <dbReference type="NCBI Taxonomy" id="4874"/>
    <lineage>
        <taxon>Eukaryota</taxon>
        <taxon>Fungi</taxon>
        <taxon>Fungi incertae sedis</taxon>
        <taxon>Mucoromycota</taxon>
        <taxon>Glomeromycotina</taxon>
        <taxon>Glomeromycetes</taxon>
        <taxon>Diversisporales</taxon>
        <taxon>Gigasporaceae</taxon>
        <taxon>Gigaspora</taxon>
    </lineage>
</organism>
<keyword evidence="2" id="KW-1185">Reference proteome</keyword>
<protein>
    <submittedName>
        <fullName evidence="1">12003_t:CDS:1</fullName>
    </submittedName>
</protein>
<proteinExistence type="predicted"/>
<sequence length="41" mass="4741">IHSKYNTNIYLVSLLNDLLDIVANIFLPWKNFKPKPVIPST</sequence>
<evidence type="ECO:0000313" key="2">
    <source>
        <dbReference type="Proteomes" id="UP000789901"/>
    </source>
</evidence>
<reference evidence="1 2" key="1">
    <citation type="submission" date="2021-06" db="EMBL/GenBank/DDBJ databases">
        <authorList>
            <person name="Kallberg Y."/>
            <person name="Tangrot J."/>
            <person name="Rosling A."/>
        </authorList>
    </citation>
    <scope>NUCLEOTIDE SEQUENCE [LARGE SCALE GENOMIC DNA]</scope>
    <source>
        <strain evidence="1 2">120-4 pot B 10/14</strain>
    </source>
</reference>